<dbReference type="RefSeq" id="XP_034014869.1">
    <property type="nucleotide sequence ID" value="XM_034156235.1"/>
</dbReference>
<reference evidence="5 6" key="1">
    <citation type="submission" date="2019-07" db="EMBL/GenBank/DDBJ databases">
        <title>Genome assembly of two rare yeast pathogens: Diutina rugosa and Trichomonascus ciferrii.</title>
        <authorList>
            <person name="Mixao V."/>
            <person name="Saus E."/>
            <person name="Hansen A."/>
            <person name="Lass-Flor C."/>
            <person name="Gabaldon T."/>
        </authorList>
    </citation>
    <scope>NUCLEOTIDE SEQUENCE [LARGE SCALE GENOMIC DNA]</scope>
    <source>
        <strain evidence="5 6">CBS 613</strain>
    </source>
</reference>
<dbReference type="EMBL" id="SWFT01000018">
    <property type="protein sequence ID" value="KAA8907937.1"/>
    <property type="molecule type" value="Genomic_DNA"/>
</dbReference>
<dbReference type="InterPro" id="IPR036390">
    <property type="entry name" value="WH_DNA-bd_sf"/>
</dbReference>
<name>A0A642UYP0_DIURU</name>
<accession>A0A642UYP0</accession>
<organism evidence="5 6">
    <name type="scientific">Diutina rugosa</name>
    <name type="common">Yeast</name>
    <name type="synonym">Candida rugosa</name>
    <dbReference type="NCBI Taxonomy" id="5481"/>
    <lineage>
        <taxon>Eukaryota</taxon>
        <taxon>Fungi</taxon>
        <taxon>Dikarya</taxon>
        <taxon>Ascomycota</taxon>
        <taxon>Saccharomycotina</taxon>
        <taxon>Pichiomycetes</taxon>
        <taxon>Debaryomycetaceae</taxon>
        <taxon>Diutina</taxon>
    </lineage>
</organism>
<dbReference type="GO" id="GO:0009968">
    <property type="term" value="P:negative regulation of signal transduction"/>
    <property type="evidence" value="ECO:0007669"/>
    <property type="project" value="UniProtKB-KW"/>
</dbReference>
<dbReference type="InterPro" id="IPR016137">
    <property type="entry name" value="RGS"/>
</dbReference>
<dbReference type="Gene3D" id="1.10.167.10">
    <property type="entry name" value="Regulator of G-protein Signalling 4, domain 2"/>
    <property type="match status" value="1"/>
</dbReference>
<dbReference type="SMART" id="SM00049">
    <property type="entry name" value="DEP"/>
    <property type="match status" value="1"/>
</dbReference>
<evidence type="ECO:0000313" key="6">
    <source>
        <dbReference type="Proteomes" id="UP000449547"/>
    </source>
</evidence>
<keyword evidence="6" id="KW-1185">Reference proteome</keyword>
<dbReference type="InterPro" id="IPR000591">
    <property type="entry name" value="DEP_dom"/>
</dbReference>
<comment type="caution">
    <text evidence="5">The sequence shown here is derived from an EMBL/GenBank/DDBJ whole genome shotgun (WGS) entry which is preliminary data.</text>
</comment>
<feature type="compositionally biased region" description="Low complexity" evidence="2">
    <location>
        <begin position="206"/>
        <end position="216"/>
    </location>
</feature>
<gene>
    <name evidence="5" type="ORF">DIURU_000347</name>
</gene>
<dbReference type="Pfam" id="PF25889">
    <property type="entry name" value="WHD_Fungal_DR"/>
    <property type="match status" value="1"/>
</dbReference>
<dbReference type="InterPro" id="IPR058855">
    <property type="entry name" value="RGS1/SST2-like_Fungal-DR"/>
</dbReference>
<dbReference type="OrthoDB" id="196547at2759"/>
<dbReference type="OMA" id="ELIWCVQ"/>
<protein>
    <submittedName>
        <fullName evidence="5">Uncharacterized protein</fullName>
    </submittedName>
</protein>
<feature type="domain" description="RGS" evidence="3">
    <location>
        <begin position="362"/>
        <end position="550"/>
    </location>
</feature>
<proteinExistence type="predicted"/>
<dbReference type="PROSITE" id="PS50132">
    <property type="entry name" value="RGS"/>
    <property type="match status" value="1"/>
</dbReference>
<evidence type="ECO:0000259" key="3">
    <source>
        <dbReference type="PROSITE" id="PS50132"/>
    </source>
</evidence>
<evidence type="ECO:0000256" key="1">
    <source>
        <dbReference type="ARBA" id="ARBA00022700"/>
    </source>
</evidence>
<dbReference type="VEuPathDB" id="FungiDB:DIURU_000347"/>
<dbReference type="Pfam" id="PF00610">
    <property type="entry name" value="DEP"/>
    <property type="match status" value="1"/>
</dbReference>
<dbReference type="Proteomes" id="UP000449547">
    <property type="component" value="Unassembled WGS sequence"/>
</dbReference>
<evidence type="ECO:0000313" key="5">
    <source>
        <dbReference type="EMBL" id="KAA8907937.1"/>
    </source>
</evidence>
<dbReference type="InterPro" id="IPR036305">
    <property type="entry name" value="RGS_sf"/>
</dbReference>
<dbReference type="GO" id="GO:0035556">
    <property type="term" value="P:intracellular signal transduction"/>
    <property type="evidence" value="ECO:0007669"/>
    <property type="project" value="InterPro"/>
</dbReference>
<dbReference type="GeneID" id="54779000"/>
<feature type="region of interest" description="Disordered" evidence="2">
    <location>
        <begin position="189"/>
        <end position="216"/>
    </location>
</feature>
<sequence length="554" mass="61524">MDQDKISGAKLFEIFSIMVMTLNLQASGGRIRLGSRRVSYGFTTSQALQALGNMAMKVTTTNISTTLSYKINADVGRELLARCFDAHLVYCPGDRTLATVSSDSTMMQPTAKGVAVVSRFVAKLGVAPDKWPSIITSNYNSLALISFQRNPIDDTILLSPKLIQLIFSWMMGPQPNVWDPFNPPDPISIQSAHGNYPGLPQKRSHSMPQSISSSSSAKAEVSPYHHRYYTNPESDSLSQYYSSAAGLRLIKHVGKVIRCFSGKGICQWLMDCTDLDSPRQAVVIASHMVNMGLIQAVLESPSRSAEGQFTPHRSCYYSVSERGLAALRWAQPPLNPFADSIKGNPSDGWIKAYFADASSDLSLGQVLEDPGLAQLLQQYLDLEFAGENLEAYTKLWWFESRIDKLVRLVQRSMIEPKAVVSAITECKSTAFQIFVCHISDDSPYPVNIESKLKARVARLFADPAHFDAEEVGEFIHTPQELTFEAADQSRPPSYSEESVTEEVFGPINENQCALSLSELAYLARLAMAFRGVMNHLYRVMETDNFPRFVQLFSM</sequence>
<dbReference type="SUPFAM" id="SSF46785">
    <property type="entry name" value="Winged helix' DNA-binding domain"/>
    <property type="match status" value="1"/>
</dbReference>
<dbReference type="InterPro" id="IPR036388">
    <property type="entry name" value="WH-like_DNA-bd_sf"/>
</dbReference>
<dbReference type="SUPFAM" id="SSF48097">
    <property type="entry name" value="Regulator of G-protein signaling, RGS"/>
    <property type="match status" value="1"/>
</dbReference>
<dbReference type="AlphaFoldDB" id="A0A642UYP0"/>
<evidence type="ECO:0000256" key="2">
    <source>
        <dbReference type="SAM" id="MobiDB-lite"/>
    </source>
</evidence>
<dbReference type="Gene3D" id="1.10.10.10">
    <property type="entry name" value="Winged helix-like DNA-binding domain superfamily/Winged helix DNA-binding domain"/>
    <property type="match status" value="1"/>
</dbReference>
<keyword evidence="1" id="KW-0734">Signal transduction inhibitor</keyword>
<dbReference type="PROSITE" id="PS50186">
    <property type="entry name" value="DEP"/>
    <property type="match status" value="1"/>
</dbReference>
<dbReference type="InterPro" id="IPR044926">
    <property type="entry name" value="RGS_subdomain_2"/>
</dbReference>
<feature type="domain" description="DEP" evidence="4">
    <location>
        <begin position="258"/>
        <end position="321"/>
    </location>
</feature>
<dbReference type="CDD" id="cd04450">
    <property type="entry name" value="DEP_RGS7-like"/>
    <property type="match status" value="1"/>
</dbReference>
<evidence type="ECO:0000259" key="4">
    <source>
        <dbReference type="PROSITE" id="PS50186"/>
    </source>
</evidence>